<keyword evidence="2" id="KW-1185">Reference proteome</keyword>
<dbReference type="EMBL" id="CAJVPP010007991">
    <property type="protein sequence ID" value="CAG8693322.1"/>
    <property type="molecule type" value="Genomic_DNA"/>
</dbReference>
<protein>
    <submittedName>
        <fullName evidence="1">5201_t:CDS:1</fullName>
    </submittedName>
</protein>
<reference evidence="1" key="1">
    <citation type="submission" date="2021-06" db="EMBL/GenBank/DDBJ databases">
        <authorList>
            <person name="Kallberg Y."/>
            <person name="Tangrot J."/>
            <person name="Rosling A."/>
        </authorList>
    </citation>
    <scope>NUCLEOTIDE SEQUENCE</scope>
    <source>
        <strain evidence="1">87-6 pot B 2015</strain>
    </source>
</reference>
<dbReference type="Proteomes" id="UP000789375">
    <property type="component" value="Unassembled WGS sequence"/>
</dbReference>
<comment type="caution">
    <text evidence="1">The sequence shown here is derived from an EMBL/GenBank/DDBJ whole genome shotgun (WGS) entry which is preliminary data.</text>
</comment>
<name>A0A9N9ESP7_FUNMO</name>
<accession>A0A9N9ESP7</accession>
<organism evidence="1 2">
    <name type="scientific">Funneliformis mosseae</name>
    <name type="common">Endomycorrhizal fungus</name>
    <name type="synonym">Glomus mosseae</name>
    <dbReference type="NCBI Taxonomy" id="27381"/>
    <lineage>
        <taxon>Eukaryota</taxon>
        <taxon>Fungi</taxon>
        <taxon>Fungi incertae sedis</taxon>
        <taxon>Mucoromycota</taxon>
        <taxon>Glomeromycotina</taxon>
        <taxon>Glomeromycetes</taxon>
        <taxon>Glomerales</taxon>
        <taxon>Glomeraceae</taxon>
        <taxon>Funneliformis</taxon>
    </lineage>
</organism>
<proteinExistence type="predicted"/>
<evidence type="ECO:0000313" key="2">
    <source>
        <dbReference type="Proteomes" id="UP000789375"/>
    </source>
</evidence>
<dbReference type="AlphaFoldDB" id="A0A9N9ESP7"/>
<gene>
    <name evidence="1" type="ORF">FMOSSE_LOCUS13452</name>
</gene>
<sequence>MNSNASPIETDSEVFVKEIDDIDEDNTFITSEYWEQELNE</sequence>
<evidence type="ECO:0000313" key="1">
    <source>
        <dbReference type="EMBL" id="CAG8693322.1"/>
    </source>
</evidence>